<protein>
    <recommendedName>
        <fullName evidence="3">RNase H type-1 domain-containing protein</fullName>
    </recommendedName>
</protein>
<dbReference type="Proteomes" id="UP000499080">
    <property type="component" value="Unassembled WGS sequence"/>
</dbReference>
<accession>A0A4Y2K6R8</accession>
<proteinExistence type="predicted"/>
<keyword evidence="2" id="KW-1185">Reference proteome</keyword>
<evidence type="ECO:0000313" key="2">
    <source>
        <dbReference type="Proteomes" id="UP000499080"/>
    </source>
</evidence>
<evidence type="ECO:0008006" key="3">
    <source>
        <dbReference type="Google" id="ProtNLM"/>
    </source>
</evidence>
<evidence type="ECO:0000313" key="1">
    <source>
        <dbReference type="EMBL" id="GBM96972.1"/>
    </source>
</evidence>
<sequence>MFKFAPSVKSCIYATEPITNTPRLDGKLKESHHDCRKICYIGTPKCRIVIEEFIIKGVTKQFAELWYWFRNADNQGASSMVRIDEYYRVPPELKLTGVTQKIRYDAYDVYTDGSMINFETGLAACNFKNNAPTDYYMIRLCNYNSVFHAELAAIHFDFAACWTLRNNNGIHIFTDIESSMLTIISARPRF</sequence>
<comment type="caution">
    <text evidence="1">The sequence shown here is derived from an EMBL/GenBank/DDBJ whole genome shotgun (WGS) entry which is preliminary data.</text>
</comment>
<dbReference type="AlphaFoldDB" id="A0A4Y2K6R8"/>
<dbReference type="InterPro" id="IPR036397">
    <property type="entry name" value="RNaseH_sf"/>
</dbReference>
<gene>
    <name evidence="1" type="ORF">AVEN_184914_1</name>
</gene>
<reference evidence="1 2" key="1">
    <citation type="journal article" date="2019" name="Sci. Rep.">
        <title>Orb-weaving spider Araneus ventricosus genome elucidates the spidroin gene catalogue.</title>
        <authorList>
            <person name="Kono N."/>
            <person name="Nakamura H."/>
            <person name="Ohtoshi R."/>
            <person name="Moran D.A.P."/>
            <person name="Shinohara A."/>
            <person name="Yoshida Y."/>
            <person name="Fujiwara M."/>
            <person name="Mori M."/>
            <person name="Tomita M."/>
            <person name="Arakawa K."/>
        </authorList>
    </citation>
    <scope>NUCLEOTIDE SEQUENCE [LARGE SCALE GENOMIC DNA]</scope>
</reference>
<dbReference type="Gene3D" id="3.30.420.10">
    <property type="entry name" value="Ribonuclease H-like superfamily/Ribonuclease H"/>
    <property type="match status" value="1"/>
</dbReference>
<dbReference type="GO" id="GO:0003676">
    <property type="term" value="F:nucleic acid binding"/>
    <property type="evidence" value="ECO:0007669"/>
    <property type="project" value="InterPro"/>
</dbReference>
<organism evidence="1 2">
    <name type="scientific">Araneus ventricosus</name>
    <name type="common">Orbweaver spider</name>
    <name type="synonym">Epeira ventricosa</name>
    <dbReference type="NCBI Taxonomy" id="182803"/>
    <lineage>
        <taxon>Eukaryota</taxon>
        <taxon>Metazoa</taxon>
        <taxon>Ecdysozoa</taxon>
        <taxon>Arthropoda</taxon>
        <taxon>Chelicerata</taxon>
        <taxon>Arachnida</taxon>
        <taxon>Araneae</taxon>
        <taxon>Araneomorphae</taxon>
        <taxon>Entelegynae</taxon>
        <taxon>Araneoidea</taxon>
        <taxon>Araneidae</taxon>
        <taxon>Araneus</taxon>
    </lineage>
</organism>
<name>A0A4Y2K6R8_ARAVE</name>
<dbReference type="EMBL" id="BGPR01004194">
    <property type="protein sequence ID" value="GBM96972.1"/>
    <property type="molecule type" value="Genomic_DNA"/>
</dbReference>